<sequence length="384" mass="40498">MLYLDNAATTRVRPEVLDAMMPYLTRWYGNPSSHHTVGEAAADALADARRRVARVLALRAGDIVFTSGGTEADNLAIKGIAIAAAMRREDRRAHVVTTPIEHESVLESVDYLERVHGFAATRVPVDEHARVTTDAVALSLRDDTALVSIGYANNEVGTVQDAAALAAVVRDRRIPFHLDAVQAAGWLTLSADELGYDAISLAGHKLGAPKGTGVLGVRGRIPLEPLLHGGGQERGRRSGTEDVAGAVGFATALELAEAERDEASARVSVIRDRFIARVLERVPSARLTGDPVHRLAGTASFTFAGTSGEAVLLELERRGIVSSSGSACAAGSDEPSHVLVAMGITPEVAQTAVRFTFPRRLDAPLDAVADAVEASVAAVCEPGR</sequence>
<organism evidence="12 13">
    <name type="scientific">Microbacterium ureisolvens</name>
    <dbReference type="NCBI Taxonomy" id="2781186"/>
    <lineage>
        <taxon>Bacteria</taxon>
        <taxon>Bacillati</taxon>
        <taxon>Actinomycetota</taxon>
        <taxon>Actinomycetes</taxon>
        <taxon>Micrococcales</taxon>
        <taxon>Microbacteriaceae</taxon>
        <taxon>Microbacterium</taxon>
    </lineage>
</organism>
<keyword evidence="6" id="KW-0663">Pyridoxal phosphate</keyword>
<evidence type="ECO:0000256" key="9">
    <source>
        <dbReference type="ARBA" id="ARBA00050776"/>
    </source>
</evidence>
<evidence type="ECO:0000256" key="5">
    <source>
        <dbReference type="ARBA" id="ARBA00022723"/>
    </source>
</evidence>
<evidence type="ECO:0000313" key="12">
    <source>
        <dbReference type="EMBL" id="MBW9110790.1"/>
    </source>
</evidence>
<gene>
    <name evidence="12" type="ORF">JNB61_13490</name>
</gene>
<dbReference type="Gene3D" id="3.90.1150.10">
    <property type="entry name" value="Aspartate Aminotransferase, domain 1"/>
    <property type="match status" value="1"/>
</dbReference>
<protein>
    <recommendedName>
        <fullName evidence="3">cysteine desulfurase</fullName>
        <ecNumber evidence="3">2.8.1.7</ecNumber>
    </recommendedName>
</protein>
<keyword evidence="5" id="KW-0479">Metal-binding</keyword>
<evidence type="ECO:0000256" key="10">
    <source>
        <dbReference type="RuleBase" id="RU004504"/>
    </source>
</evidence>
<evidence type="ECO:0000256" key="1">
    <source>
        <dbReference type="ARBA" id="ARBA00001933"/>
    </source>
</evidence>
<dbReference type="InterPro" id="IPR015422">
    <property type="entry name" value="PyrdxlP-dep_Trfase_small"/>
</dbReference>
<dbReference type="PANTHER" id="PTHR11601">
    <property type="entry name" value="CYSTEINE DESULFURYLASE FAMILY MEMBER"/>
    <property type="match status" value="1"/>
</dbReference>
<dbReference type="PIRSF" id="PIRSF005572">
    <property type="entry name" value="NifS"/>
    <property type="match status" value="1"/>
</dbReference>
<dbReference type="InterPro" id="IPR015421">
    <property type="entry name" value="PyrdxlP-dep_Trfase_major"/>
</dbReference>
<dbReference type="Gene3D" id="1.10.260.50">
    <property type="match status" value="1"/>
</dbReference>
<dbReference type="EMBL" id="JAEUAX010000007">
    <property type="protein sequence ID" value="MBW9110790.1"/>
    <property type="molecule type" value="Genomic_DNA"/>
</dbReference>
<dbReference type="PROSITE" id="PS00595">
    <property type="entry name" value="AA_TRANSFER_CLASS_5"/>
    <property type="match status" value="1"/>
</dbReference>
<keyword evidence="4" id="KW-0808">Transferase</keyword>
<dbReference type="Proteomes" id="UP000777440">
    <property type="component" value="Unassembled WGS sequence"/>
</dbReference>
<comment type="caution">
    <text evidence="12">The sequence shown here is derived from an EMBL/GenBank/DDBJ whole genome shotgun (WGS) entry which is preliminary data.</text>
</comment>
<evidence type="ECO:0000256" key="8">
    <source>
        <dbReference type="ARBA" id="ARBA00023014"/>
    </source>
</evidence>
<evidence type="ECO:0000256" key="7">
    <source>
        <dbReference type="ARBA" id="ARBA00023004"/>
    </source>
</evidence>
<comment type="catalytic activity">
    <reaction evidence="9">
        <text>(sulfur carrier)-H + L-cysteine = (sulfur carrier)-SH + L-alanine</text>
        <dbReference type="Rhea" id="RHEA:43892"/>
        <dbReference type="Rhea" id="RHEA-COMP:14737"/>
        <dbReference type="Rhea" id="RHEA-COMP:14739"/>
        <dbReference type="ChEBI" id="CHEBI:29917"/>
        <dbReference type="ChEBI" id="CHEBI:35235"/>
        <dbReference type="ChEBI" id="CHEBI:57972"/>
        <dbReference type="ChEBI" id="CHEBI:64428"/>
        <dbReference type="EC" id="2.8.1.7"/>
    </reaction>
</comment>
<dbReference type="InterPro" id="IPR016454">
    <property type="entry name" value="Cysteine_dSase"/>
</dbReference>
<comment type="similarity">
    <text evidence="2">Belongs to the class-V pyridoxal-phosphate-dependent aminotransferase family. NifS/IscS subfamily.</text>
</comment>
<dbReference type="InterPro" id="IPR015424">
    <property type="entry name" value="PyrdxlP-dep_Trfase"/>
</dbReference>
<evidence type="ECO:0000313" key="13">
    <source>
        <dbReference type="Proteomes" id="UP000777440"/>
    </source>
</evidence>
<keyword evidence="7" id="KW-0408">Iron</keyword>
<accession>A0ABS7I231</accession>
<dbReference type="PANTHER" id="PTHR11601:SF34">
    <property type="entry name" value="CYSTEINE DESULFURASE"/>
    <property type="match status" value="1"/>
</dbReference>
<feature type="domain" description="Aminotransferase class V" evidence="11">
    <location>
        <begin position="3"/>
        <end position="357"/>
    </location>
</feature>
<dbReference type="Gene3D" id="3.40.640.10">
    <property type="entry name" value="Type I PLP-dependent aspartate aminotransferase-like (Major domain)"/>
    <property type="match status" value="1"/>
</dbReference>
<dbReference type="InterPro" id="IPR000192">
    <property type="entry name" value="Aminotrans_V_dom"/>
</dbReference>
<dbReference type="SUPFAM" id="SSF53383">
    <property type="entry name" value="PLP-dependent transferases"/>
    <property type="match status" value="1"/>
</dbReference>
<comment type="cofactor">
    <cofactor evidence="1 10">
        <name>pyridoxal 5'-phosphate</name>
        <dbReference type="ChEBI" id="CHEBI:597326"/>
    </cofactor>
</comment>
<dbReference type="RefSeq" id="WP_220340047.1">
    <property type="nucleotide sequence ID" value="NZ_JAEUAX010000007.1"/>
</dbReference>
<dbReference type="InterPro" id="IPR020578">
    <property type="entry name" value="Aminotrans_V_PyrdxlP_BS"/>
</dbReference>
<evidence type="ECO:0000256" key="2">
    <source>
        <dbReference type="ARBA" id="ARBA00006490"/>
    </source>
</evidence>
<evidence type="ECO:0000256" key="4">
    <source>
        <dbReference type="ARBA" id="ARBA00022679"/>
    </source>
</evidence>
<dbReference type="Pfam" id="PF00266">
    <property type="entry name" value="Aminotran_5"/>
    <property type="match status" value="1"/>
</dbReference>
<proteinExistence type="inferred from homology"/>
<evidence type="ECO:0000256" key="6">
    <source>
        <dbReference type="ARBA" id="ARBA00022898"/>
    </source>
</evidence>
<keyword evidence="13" id="KW-1185">Reference proteome</keyword>
<evidence type="ECO:0000256" key="3">
    <source>
        <dbReference type="ARBA" id="ARBA00012239"/>
    </source>
</evidence>
<name>A0ABS7I231_9MICO</name>
<evidence type="ECO:0000259" key="11">
    <source>
        <dbReference type="Pfam" id="PF00266"/>
    </source>
</evidence>
<dbReference type="EC" id="2.8.1.7" evidence="3"/>
<reference evidence="12 13" key="1">
    <citation type="journal article" date="2021" name="MBio">
        <title>Poor Competitiveness of Bradyrhizobium in Pigeon Pea Root Colonization in Indian Soils.</title>
        <authorList>
            <person name="Chalasani D."/>
            <person name="Basu A."/>
            <person name="Pullabhotla S.V.S.R.N."/>
            <person name="Jorrin B."/>
            <person name="Neal A.L."/>
            <person name="Poole P.S."/>
            <person name="Podile A.R."/>
            <person name="Tkacz A."/>
        </authorList>
    </citation>
    <scope>NUCLEOTIDE SEQUENCE [LARGE SCALE GENOMIC DNA]</scope>
    <source>
        <strain evidence="12 13">HU12</strain>
    </source>
</reference>
<keyword evidence="8" id="KW-0411">Iron-sulfur</keyword>